<gene>
    <name evidence="1" type="ORF">HNP73_000833</name>
</gene>
<dbReference type="RefSeq" id="WP_184147334.1">
    <property type="nucleotide sequence ID" value="NZ_JACHFM010000001.1"/>
</dbReference>
<dbReference type="AlphaFoldDB" id="A0A840SNN1"/>
<name>A0A840SNN1_9RHOB</name>
<evidence type="ECO:0000313" key="2">
    <source>
        <dbReference type="Proteomes" id="UP000549457"/>
    </source>
</evidence>
<comment type="caution">
    <text evidence="1">The sequence shown here is derived from an EMBL/GenBank/DDBJ whole genome shotgun (WGS) entry which is preliminary data.</text>
</comment>
<accession>A0A840SNN1</accession>
<dbReference type="EMBL" id="JACHFM010000001">
    <property type="protein sequence ID" value="MBB5220912.1"/>
    <property type="molecule type" value="Genomic_DNA"/>
</dbReference>
<organism evidence="1 2">
    <name type="scientific">Amaricoccus macauensis</name>
    <dbReference type="NCBI Taxonomy" id="57001"/>
    <lineage>
        <taxon>Bacteria</taxon>
        <taxon>Pseudomonadati</taxon>
        <taxon>Pseudomonadota</taxon>
        <taxon>Alphaproteobacteria</taxon>
        <taxon>Rhodobacterales</taxon>
        <taxon>Paracoccaceae</taxon>
        <taxon>Amaricoccus</taxon>
    </lineage>
</organism>
<evidence type="ECO:0000313" key="1">
    <source>
        <dbReference type="EMBL" id="MBB5220912.1"/>
    </source>
</evidence>
<sequence>MPFENVEGPATQAREREELWLLGQPALTDYLDYVRRAVIGGEDIDRRSLIDAWRAANDAYFELESEEDGLADTVERRPLPKAMAPLAAELKSSPHFAATFDRMPTTIEMVELDKIVVSQRRVTKTFVDRLAAKLAPHPDPAGLFRFCQPLERRDPPVTIRRLSADRYLFASESNDLRVLNTTLLRPEQLLLQQSSGPVAAAVGVSVGYGSNFLSLIRCEDRVVLHNGYHRAVAMRAAGITHAPCIVQTVTRKDELEVSAGDAVAEDPAFYFRARRPPLLRDFFDPRIVTVLKARPFLKLIEVSFEVREHNATEI</sequence>
<proteinExistence type="predicted"/>
<dbReference type="Proteomes" id="UP000549457">
    <property type="component" value="Unassembled WGS sequence"/>
</dbReference>
<reference evidence="1 2" key="1">
    <citation type="submission" date="2020-08" db="EMBL/GenBank/DDBJ databases">
        <title>Genomic Encyclopedia of Type Strains, Phase IV (KMG-IV): sequencing the most valuable type-strain genomes for metagenomic binning, comparative biology and taxonomic classification.</title>
        <authorList>
            <person name="Goeker M."/>
        </authorList>
    </citation>
    <scope>NUCLEOTIDE SEQUENCE [LARGE SCALE GENOMIC DNA]</scope>
    <source>
        <strain evidence="1 2">DSM 101730</strain>
    </source>
</reference>
<keyword evidence="2" id="KW-1185">Reference proteome</keyword>
<protein>
    <submittedName>
        <fullName evidence="1">Uncharacterized protein</fullName>
    </submittedName>
</protein>